<dbReference type="InterPro" id="IPR007367">
    <property type="entry name" value="DUF433"/>
</dbReference>
<dbReference type="EMBL" id="UOEU01000304">
    <property type="protein sequence ID" value="VAW31939.1"/>
    <property type="molecule type" value="Genomic_DNA"/>
</dbReference>
<name>A0A3B0V4Z4_9ZZZZ</name>
<dbReference type="Pfam" id="PF04255">
    <property type="entry name" value="DUF433"/>
    <property type="match status" value="1"/>
</dbReference>
<proteinExistence type="predicted"/>
<sequence length="104" mass="11908">MLAETGYEHIALNENDIPIITGTTMKVIELVLDHIAYGWSPEEMRFQHPQLSLGQIYSAMAYYWDHQDELDADIEQRLRKVDALAKSARPTPLDARLRAKGLLK</sequence>
<dbReference type="PANTHER" id="PTHR34849:SF1">
    <property type="entry name" value="SLR0770 PROTEIN"/>
    <property type="match status" value="1"/>
</dbReference>
<protein>
    <recommendedName>
        <fullName evidence="2">DUF433 domain-containing protein</fullName>
    </recommendedName>
</protein>
<dbReference type="SUPFAM" id="SSF46689">
    <property type="entry name" value="Homeodomain-like"/>
    <property type="match status" value="1"/>
</dbReference>
<gene>
    <name evidence="1" type="ORF">MNBD_CHLOROFLEXI01-2606</name>
</gene>
<dbReference type="PANTHER" id="PTHR34849">
    <property type="entry name" value="SSL5025 PROTEIN"/>
    <property type="match status" value="1"/>
</dbReference>
<organism evidence="1">
    <name type="scientific">hydrothermal vent metagenome</name>
    <dbReference type="NCBI Taxonomy" id="652676"/>
    <lineage>
        <taxon>unclassified sequences</taxon>
        <taxon>metagenomes</taxon>
        <taxon>ecological metagenomes</taxon>
    </lineage>
</organism>
<evidence type="ECO:0000313" key="1">
    <source>
        <dbReference type="EMBL" id="VAW31939.1"/>
    </source>
</evidence>
<reference evidence="1" key="1">
    <citation type="submission" date="2018-06" db="EMBL/GenBank/DDBJ databases">
        <authorList>
            <person name="Zhirakovskaya E."/>
        </authorList>
    </citation>
    <scope>NUCLEOTIDE SEQUENCE</scope>
</reference>
<dbReference type="InterPro" id="IPR009057">
    <property type="entry name" value="Homeodomain-like_sf"/>
</dbReference>
<accession>A0A3B0V4Z4</accession>
<dbReference type="InterPro" id="IPR036388">
    <property type="entry name" value="WH-like_DNA-bd_sf"/>
</dbReference>
<dbReference type="AlphaFoldDB" id="A0A3B0V4Z4"/>
<evidence type="ECO:0008006" key="2">
    <source>
        <dbReference type="Google" id="ProtNLM"/>
    </source>
</evidence>
<dbReference type="Gene3D" id="1.10.10.10">
    <property type="entry name" value="Winged helix-like DNA-binding domain superfamily/Winged helix DNA-binding domain"/>
    <property type="match status" value="1"/>
</dbReference>